<reference evidence="5" key="1">
    <citation type="journal article" date="2019" name="Int. J. Syst. Evol. Microbiol.">
        <title>The Global Catalogue of Microorganisms (GCM) 10K type strain sequencing project: providing services to taxonomists for standard genome sequencing and annotation.</title>
        <authorList>
            <consortium name="The Broad Institute Genomics Platform"/>
            <consortium name="The Broad Institute Genome Sequencing Center for Infectious Disease"/>
            <person name="Wu L."/>
            <person name="Ma J."/>
        </authorList>
    </citation>
    <scope>NUCLEOTIDE SEQUENCE [LARGE SCALE GENOMIC DNA]</scope>
    <source>
        <strain evidence="5">CCUG 49679</strain>
    </source>
</reference>
<dbReference type="Gene3D" id="2.60.120.1440">
    <property type="match status" value="1"/>
</dbReference>
<accession>A0ABW1PKN1</accession>
<keyword evidence="1" id="KW-1133">Transmembrane helix</keyword>
<proteinExistence type="predicted"/>
<evidence type="ECO:0000259" key="3">
    <source>
        <dbReference type="Pfam" id="PF16344"/>
    </source>
</evidence>
<evidence type="ECO:0000259" key="2">
    <source>
        <dbReference type="Pfam" id="PF04773"/>
    </source>
</evidence>
<dbReference type="InterPro" id="IPR012373">
    <property type="entry name" value="Ferrdict_sens_TM"/>
</dbReference>
<organism evidence="4 5">
    <name type="scientific">Flavobacterium qiangtangense</name>
    <dbReference type="NCBI Taxonomy" id="1442595"/>
    <lineage>
        <taxon>Bacteria</taxon>
        <taxon>Pseudomonadati</taxon>
        <taxon>Bacteroidota</taxon>
        <taxon>Flavobacteriia</taxon>
        <taxon>Flavobacteriales</taxon>
        <taxon>Flavobacteriaceae</taxon>
        <taxon>Flavobacterium</taxon>
    </lineage>
</organism>
<gene>
    <name evidence="4" type="ORF">ACFPVY_01635</name>
</gene>
<dbReference type="InterPro" id="IPR006860">
    <property type="entry name" value="FecR"/>
</dbReference>
<keyword evidence="5" id="KW-1185">Reference proteome</keyword>
<protein>
    <submittedName>
        <fullName evidence="4">FecR family protein</fullName>
    </submittedName>
</protein>
<feature type="transmembrane region" description="Helical" evidence="1">
    <location>
        <begin position="90"/>
        <end position="109"/>
    </location>
</feature>
<feature type="domain" description="FecR protein" evidence="2">
    <location>
        <begin position="178"/>
        <end position="271"/>
    </location>
</feature>
<evidence type="ECO:0000313" key="5">
    <source>
        <dbReference type="Proteomes" id="UP001596287"/>
    </source>
</evidence>
<dbReference type="Proteomes" id="UP001596287">
    <property type="component" value="Unassembled WGS sequence"/>
</dbReference>
<name>A0ABW1PKN1_9FLAO</name>
<sequence length="389" mass="44050">MIQDSDIKILLQKFVKNQCNSLEIEQVIAYCKSNNLTEDFPTVEEIQLLLQDLPEMEKMTADKIFANILSKSNEPKVIPIPNRNRSWMKYTAVAASLLLLLGIGISYQLGNFDKSENQILTGNEITLQLENGEIQVVSDKTKIDVKDSDGNIIGTQTGNKIVYNKTASAGKLVYNTLKIPYGKRFELQLSDGTSIHLNAGTTLKYPIQFITGKNRQVYLDGEAYFDVSKDKLHPFVVNADELNVRVLGTHFNISNYPEDEMTDVVLVEGSVGLYEANKEFDAENSTILKPGFKGSFDRKNNNISTKSVDTEVYTAWVDGELYLRNMSFETICKKLERQYDVTITNKNSRLANEKFNASFKEEPIEKVLSYFNDVYGIQYTITNKQVTIK</sequence>
<keyword evidence="1" id="KW-0472">Membrane</keyword>
<feature type="domain" description="Protein FecR C-terminal" evidence="3">
    <location>
        <begin position="321"/>
        <end position="388"/>
    </location>
</feature>
<evidence type="ECO:0000313" key="4">
    <source>
        <dbReference type="EMBL" id="MFC6095332.1"/>
    </source>
</evidence>
<dbReference type="EMBL" id="JBHSQB010000003">
    <property type="protein sequence ID" value="MFC6095332.1"/>
    <property type="molecule type" value="Genomic_DNA"/>
</dbReference>
<dbReference type="InterPro" id="IPR032508">
    <property type="entry name" value="FecR_C"/>
</dbReference>
<dbReference type="PANTHER" id="PTHR30273">
    <property type="entry name" value="PERIPLASMIC SIGNAL SENSOR AND SIGMA FACTOR ACTIVATOR FECR-RELATED"/>
    <property type="match status" value="1"/>
</dbReference>
<dbReference type="PANTHER" id="PTHR30273:SF2">
    <property type="entry name" value="PROTEIN FECR"/>
    <property type="match status" value="1"/>
</dbReference>
<dbReference type="Pfam" id="PF04773">
    <property type="entry name" value="FecR"/>
    <property type="match status" value="1"/>
</dbReference>
<dbReference type="RefSeq" id="WP_379789948.1">
    <property type="nucleotide sequence ID" value="NZ_JBHSQB010000003.1"/>
</dbReference>
<evidence type="ECO:0000256" key="1">
    <source>
        <dbReference type="SAM" id="Phobius"/>
    </source>
</evidence>
<dbReference type="Pfam" id="PF16344">
    <property type="entry name" value="FecR_C"/>
    <property type="match status" value="1"/>
</dbReference>
<comment type="caution">
    <text evidence="4">The sequence shown here is derived from an EMBL/GenBank/DDBJ whole genome shotgun (WGS) entry which is preliminary data.</text>
</comment>
<keyword evidence="1" id="KW-0812">Transmembrane</keyword>
<dbReference type="Gene3D" id="3.55.50.30">
    <property type="match status" value="1"/>
</dbReference>